<evidence type="ECO:0000256" key="1">
    <source>
        <dbReference type="SAM" id="Phobius"/>
    </source>
</evidence>
<keyword evidence="1" id="KW-0472">Membrane</keyword>
<dbReference type="EMBL" id="OIVN01000272">
    <property type="protein sequence ID" value="SPC77450.1"/>
    <property type="molecule type" value="Genomic_DNA"/>
</dbReference>
<dbReference type="InterPro" id="IPR054722">
    <property type="entry name" value="PolX-like_BBD"/>
</dbReference>
<gene>
    <name evidence="3" type="ORF">FSB_LOCUS5332</name>
</gene>
<reference evidence="3" key="1">
    <citation type="submission" date="2018-02" db="EMBL/GenBank/DDBJ databases">
        <authorList>
            <person name="Cohen D.B."/>
            <person name="Kent A.D."/>
        </authorList>
    </citation>
    <scope>NUCLEOTIDE SEQUENCE</scope>
</reference>
<name>A0A2N9ES01_FAGSY</name>
<dbReference type="Pfam" id="PF22936">
    <property type="entry name" value="Pol_BBD"/>
    <property type="match status" value="1"/>
</dbReference>
<keyword evidence="1" id="KW-0812">Transmembrane</keyword>
<keyword evidence="1" id="KW-1133">Transmembrane helix</keyword>
<sequence>MNRNAKSGVPSLLRVHGLFLEIANLLAVFAFLGILISELLFDLNTAPLDRSHQDLSIVTKIGRSRPHTCPPVPLEVSGSPATCVRAPTRRPAPPCALTRVLSSACHIPFLKSVSHLALLGRRLWRYVTGDIPKPVLGSVTDSDSSDGDSVADAVVQVKWPGLSWPLGTTALMTLPWNFILKSNFIRCVKNQVSVSTLNLLELALLSCSPLPSLDAAVKELIYEENRRPHHHLSSLDVVLATLRPPSSSSDRPHCICTYCKKPGHDITECYRKKKDDKRKQHQSRVISGNKSWLLNSACCNHMTPQASHFSQKTPLAHSPIIYTADSSHMSVSHIGTISSPDLTIPNTYLVPKFSLNLLSVGQLYELSLDLHFSNRSVDVQDPLTGKLLGTGYRIGRLFEL</sequence>
<accession>A0A2N9ES01</accession>
<proteinExistence type="predicted"/>
<protein>
    <recommendedName>
        <fullName evidence="2">Retrovirus-related Pol polyprotein from transposon TNT 1-94-like beta-barrel domain-containing protein</fullName>
    </recommendedName>
</protein>
<organism evidence="3">
    <name type="scientific">Fagus sylvatica</name>
    <name type="common">Beechnut</name>
    <dbReference type="NCBI Taxonomy" id="28930"/>
    <lineage>
        <taxon>Eukaryota</taxon>
        <taxon>Viridiplantae</taxon>
        <taxon>Streptophyta</taxon>
        <taxon>Embryophyta</taxon>
        <taxon>Tracheophyta</taxon>
        <taxon>Spermatophyta</taxon>
        <taxon>Magnoliopsida</taxon>
        <taxon>eudicotyledons</taxon>
        <taxon>Gunneridae</taxon>
        <taxon>Pentapetalae</taxon>
        <taxon>rosids</taxon>
        <taxon>fabids</taxon>
        <taxon>Fagales</taxon>
        <taxon>Fagaceae</taxon>
        <taxon>Fagus</taxon>
    </lineage>
</organism>
<evidence type="ECO:0000313" key="3">
    <source>
        <dbReference type="EMBL" id="SPC77450.1"/>
    </source>
</evidence>
<feature type="domain" description="Retrovirus-related Pol polyprotein from transposon TNT 1-94-like beta-barrel" evidence="2">
    <location>
        <begin position="292"/>
        <end position="365"/>
    </location>
</feature>
<feature type="transmembrane region" description="Helical" evidence="1">
    <location>
        <begin position="12"/>
        <end position="36"/>
    </location>
</feature>
<evidence type="ECO:0000259" key="2">
    <source>
        <dbReference type="Pfam" id="PF22936"/>
    </source>
</evidence>
<dbReference type="AlphaFoldDB" id="A0A2N9ES01"/>